<dbReference type="Proteomes" id="UP000734854">
    <property type="component" value="Unassembled WGS sequence"/>
</dbReference>
<proteinExistence type="predicted"/>
<evidence type="ECO:0000256" key="2">
    <source>
        <dbReference type="ARBA" id="ARBA00022840"/>
    </source>
</evidence>
<keyword evidence="4" id="KW-1185">Reference proteome</keyword>
<dbReference type="Gene3D" id="1.10.510.10">
    <property type="entry name" value="Transferase(Phosphotransferase) domain 1"/>
    <property type="match status" value="1"/>
</dbReference>
<dbReference type="GO" id="GO:0005524">
    <property type="term" value="F:ATP binding"/>
    <property type="evidence" value="ECO:0007669"/>
    <property type="project" value="UniProtKB-KW"/>
</dbReference>
<dbReference type="InterPro" id="IPR011009">
    <property type="entry name" value="Kinase-like_dom_sf"/>
</dbReference>
<reference evidence="3 4" key="1">
    <citation type="submission" date="2020-08" db="EMBL/GenBank/DDBJ databases">
        <title>Plant Genome Project.</title>
        <authorList>
            <person name="Zhang R.-G."/>
        </authorList>
    </citation>
    <scope>NUCLEOTIDE SEQUENCE [LARGE SCALE GENOMIC DNA]</scope>
    <source>
        <tissue evidence="3">Rhizome</tissue>
    </source>
</reference>
<evidence type="ECO:0000313" key="3">
    <source>
        <dbReference type="EMBL" id="KAG6470733.1"/>
    </source>
</evidence>
<dbReference type="PANTHER" id="PTHR24055">
    <property type="entry name" value="MITOGEN-ACTIVATED PROTEIN KINASE"/>
    <property type="match status" value="1"/>
</dbReference>
<evidence type="ECO:0000256" key="1">
    <source>
        <dbReference type="ARBA" id="ARBA00022741"/>
    </source>
</evidence>
<evidence type="ECO:0000313" key="4">
    <source>
        <dbReference type="Proteomes" id="UP000734854"/>
    </source>
</evidence>
<sequence length="137" mass="15505">MSGREPFCQWLLNATWALTSLPGTDDINQLECIVNVLGVKGNADLNFVGNEHAHKYIKSLPHSLGIPFTIIYPNANPLAIDLLKKMLVFDLAKRIHVTKVLQHPYMASFYDPLFYPIADDPVILVLMPMSRKTRSER</sequence>
<name>A0A8J5EQS6_ZINOF</name>
<dbReference type="EMBL" id="JACMSC010000021">
    <property type="protein sequence ID" value="KAG6470733.1"/>
    <property type="molecule type" value="Genomic_DNA"/>
</dbReference>
<evidence type="ECO:0008006" key="5">
    <source>
        <dbReference type="Google" id="ProtNLM"/>
    </source>
</evidence>
<gene>
    <name evidence="3" type="ORF">ZIOFF_071810</name>
</gene>
<keyword evidence="2" id="KW-0067">ATP-binding</keyword>
<keyword evidence="1" id="KW-0547">Nucleotide-binding</keyword>
<comment type="caution">
    <text evidence="3">The sequence shown here is derived from an EMBL/GenBank/DDBJ whole genome shotgun (WGS) entry which is preliminary data.</text>
</comment>
<accession>A0A8J5EQS6</accession>
<dbReference type="InterPro" id="IPR050117">
    <property type="entry name" value="MAPK"/>
</dbReference>
<dbReference type="AlphaFoldDB" id="A0A8J5EQS6"/>
<organism evidence="3 4">
    <name type="scientific">Zingiber officinale</name>
    <name type="common">Ginger</name>
    <name type="synonym">Amomum zingiber</name>
    <dbReference type="NCBI Taxonomy" id="94328"/>
    <lineage>
        <taxon>Eukaryota</taxon>
        <taxon>Viridiplantae</taxon>
        <taxon>Streptophyta</taxon>
        <taxon>Embryophyta</taxon>
        <taxon>Tracheophyta</taxon>
        <taxon>Spermatophyta</taxon>
        <taxon>Magnoliopsida</taxon>
        <taxon>Liliopsida</taxon>
        <taxon>Zingiberales</taxon>
        <taxon>Zingiberaceae</taxon>
        <taxon>Zingiber</taxon>
    </lineage>
</organism>
<protein>
    <recommendedName>
        <fullName evidence="5">Mitogen-activated protein kinase</fullName>
    </recommendedName>
</protein>
<dbReference type="SUPFAM" id="SSF56112">
    <property type="entry name" value="Protein kinase-like (PK-like)"/>
    <property type="match status" value="1"/>
</dbReference>